<feature type="compositionally biased region" description="Basic and acidic residues" evidence="6">
    <location>
        <begin position="904"/>
        <end position="919"/>
    </location>
</feature>
<evidence type="ECO:0000313" key="8">
    <source>
        <dbReference type="Proteomes" id="UP000223968"/>
    </source>
</evidence>
<dbReference type="Pfam" id="PF01535">
    <property type="entry name" value="PPR"/>
    <property type="match status" value="2"/>
</dbReference>
<dbReference type="EMBL" id="PDNB01000022">
    <property type="protein sequence ID" value="PGH15804.1"/>
    <property type="molecule type" value="Genomic_DNA"/>
</dbReference>
<dbReference type="InterPro" id="IPR011990">
    <property type="entry name" value="TPR-like_helical_dom_sf"/>
</dbReference>
<feature type="region of interest" description="Disordered" evidence="6">
    <location>
        <begin position="903"/>
        <end position="936"/>
    </location>
</feature>
<protein>
    <recommendedName>
        <fullName evidence="9">Pentatricopeptide repeat protein</fullName>
    </recommendedName>
</protein>
<reference evidence="7 8" key="1">
    <citation type="submission" date="2017-10" db="EMBL/GenBank/DDBJ databases">
        <title>Comparative genomics in systemic dimorphic fungi from Ajellomycetaceae.</title>
        <authorList>
            <person name="Munoz J.F."/>
            <person name="Mcewen J.G."/>
            <person name="Clay O.K."/>
            <person name="Cuomo C.A."/>
        </authorList>
    </citation>
    <scope>NUCLEOTIDE SEQUENCE [LARGE SCALE GENOMIC DNA]</scope>
    <source>
        <strain evidence="7 8">UAMH5409</strain>
    </source>
</reference>
<dbReference type="NCBIfam" id="TIGR00756">
    <property type="entry name" value="PPR"/>
    <property type="match status" value="1"/>
</dbReference>
<sequence length="936" mass="107131">MLFTGEVQPHVTHAHQPRSPSATADCQSDLEFYLGSNIVDIRKPATPPIQPPSSPIDTTKQLASHVSGVNCLILPVHSLCLRSCMLVRPCSVYHCEHRCSLASQCLTIRRPAIRRESLSPGYPTSLYHSRSGGQLENIKGPDVTPSGSAKRCRFLHPSLYQLPLRKLGTPAGYSSSVLANRPTRRFLSRDGSIFAYSYTSTIRTRSYTSGTAISPEDHQLHPANRDNQEVQDTVPLDKGHGADANIPAVPAVGKRIKSQSNNRKARLVHIQRRYRTINRTIASVCRFRRRRLSHEEYKWEYALAFKSLYTKTSIHPDWANNFRVAIQHRLKGVDSATVWDKLKLDHEEEALKWLASIDWTADPTNLSRRWRGLRRSEAERLWPVIALWLLLNHPRAAVAFLIATDILPRPPFHMVSDCFIYLEALHYNDIAYDKQSKEYYHKAIHSCLGPAKWSAVQARQRGIRLFTKRGTSKDWHTAFSFINSRNIAVGWQTAVYFMDFFTKEGDISRALEALRLIPASAHPWYLKKERVLERCCKLLTLDYVIEKDGQRYFRILPEILKIGVRPNQSMLNIMFRNALKQRVPAVMPDIINEMGRRRLRPDSYAYISFLDDAVRRGDLQHLDVIVREISDQEHLMTNPFIASKMLHVMYLLDSINPQQGWGDADVFARMLKIYSTAHDTQPLVDLGIVQDGQATLHRESKKSSPSSHALVIMIAAFLRMGSTQVMRDTFKRFINLCNEGHESFGPLAESDYIYNMFMNLFSQRQSDRLDNCIMVLNTMFQPLLPTAVLRSQNDRHLKQIKPTVQTWTIFLSAFVRERQYDAIEKIRTMMLKQGLQFNDFTWNIAVRGYSSVQLLDKAAAAVKMMMSEGWEPDKYTMRSLERIRGHDRLFTLLDIVDSKIPSRGLDKKDDGSAETRGDNKPVGGSGDWEAGNRYMS</sequence>
<evidence type="ECO:0000256" key="5">
    <source>
        <dbReference type="PROSITE-ProRule" id="PRU00708"/>
    </source>
</evidence>
<name>A0A2B7XVL1_9EURO</name>
<evidence type="ECO:0000313" key="7">
    <source>
        <dbReference type="EMBL" id="PGH15804.1"/>
    </source>
</evidence>
<dbReference type="Gene3D" id="1.25.40.10">
    <property type="entry name" value="Tetratricopeptide repeat domain"/>
    <property type="match status" value="2"/>
</dbReference>
<evidence type="ECO:0000256" key="4">
    <source>
        <dbReference type="ARBA" id="ARBA00044511"/>
    </source>
</evidence>
<dbReference type="PROSITE" id="PS51375">
    <property type="entry name" value="PPR"/>
    <property type="match status" value="1"/>
</dbReference>
<feature type="region of interest" description="Disordered" evidence="6">
    <location>
        <begin position="1"/>
        <end position="22"/>
    </location>
</feature>
<dbReference type="PANTHER" id="PTHR47447">
    <property type="entry name" value="OS03G0856100 PROTEIN"/>
    <property type="match status" value="1"/>
</dbReference>
<comment type="function">
    <text evidence="3">Regulates mitochondrial small subunit maturation by controlling 15S rRNA 5'-end processing. Localizes to the 5' precursor of the 15S rRNA in a position that is subsequently occupied by mS47 in the mature yeast mtSSU. Uses structure and sequence-specific RNA recognition, binding to a single-stranded region of the precursor and specifically recognizing bases -6 to -1. The exchange of Ccm1 for mS47 is coupled to the irreversible removal of precursor rRNA that is accompanied by conformational changes of the mitoribosomal proteins uS5m and mS26. These conformational changes signal completion of 5'-end rRNA processing through protection of the mature 5'-end of the 15S rRNA and stabilization of mS47. The removal of the 5' precursor together with the dissociation of Ccm1 may be catalyzed by the 5'-3' exoribonuclease Pet127. Involved in the specific removal of group I introns in mitochondrial encoded transcripts.</text>
</comment>
<comment type="caution">
    <text evidence="7">The sequence shown here is derived from an EMBL/GenBank/DDBJ whole genome shotgun (WGS) entry which is preliminary data.</text>
</comment>
<comment type="subunit">
    <text evidence="4">Binds to mitochondrial small subunit 15S rRNA.</text>
</comment>
<dbReference type="OrthoDB" id="185373at2759"/>
<feature type="repeat" description="PPR" evidence="5">
    <location>
        <begin position="838"/>
        <end position="872"/>
    </location>
</feature>
<dbReference type="STRING" id="1447875.A0A2B7XVL1"/>
<dbReference type="Proteomes" id="UP000223968">
    <property type="component" value="Unassembled WGS sequence"/>
</dbReference>
<evidence type="ECO:0000256" key="1">
    <source>
        <dbReference type="ARBA" id="ARBA00006192"/>
    </source>
</evidence>
<dbReference type="InterPro" id="IPR002885">
    <property type="entry name" value="PPR_rpt"/>
</dbReference>
<comment type="similarity">
    <text evidence="1">Belongs to the CCM1 family.</text>
</comment>
<evidence type="ECO:0000256" key="3">
    <source>
        <dbReference type="ARBA" id="ARBA00044493"/>
    </source>
</evidence>
<evidence type="ECO:0000256" key="2">
    <source>
        <dbReference type="ARBA" id="ARBA00022737"/>
    </source>
</evidence>
<evidence type="ECO:0000256" key="6">
    <source>
        <dbReference type="SAM" id="MobiDB-lite"/>
    </source>
</evidence>
<keyword evidence="8" id="KW-1185">Reference proteome</keyword>
<gene>
    <name evidence="7" type="ORF">AJ79_02185</name>
</gene>
<proteinExistence type="inferred from homology"/>
<organism evidence="7 8">
    <name type="scientific">Helicocarpus griseus UAMH5409</name>
    <dbReference type="NCBI Taxonomy" id="1447875"/>
    <lineage>
        <taxon>Eukaryota</taxon>
        <taxon>Fungi</taxon>
        <taxon>Dikarya</taxon>
        <taxon>Ascomycota</taxon>
        <taxon>Pezizomycotina</taxon>
        <taxon>Eurotiomycetes</taxon>
        <taxon>Eurotiomycetidae</taxon>
        <taxon>Onygenales</taxon>
        <taxon>Ajellomycetaceae</taxon>
        <taxon>Helicocarpus</taxon>
    </lineage>
</organism>
<accession>A0A2B7XVL1</accession>
<evidence type="ECO:0008006" key="9">
    <source>
        <dbReference type="Google" id="ProtNLM"/>
    </source>
</evidence>
<keyword evidence="2" id="KW-0677">Repeat</keyword>
<dbReference type="PANTHER" id="PTHR47447:SF23">
    <property type="entry name" value="PENTACOTRIPEPTIDE-REPEAT REGION OF PRORP DOMAIN-CONTAINING PROTEIN"/>
    <property type="match status" value="1"/>
</dbReference>
<dbReference type="AlphaFoldDB" id="A0A2B7XVL1"/>